<proteinExistence type="predicted"/>
<accession>A0A6A7KA77</accession>
<reference evidence="1 2" key="1">
    <citation type="submission" date="2019-10" db="EMBL/GenBank/DDBJ databases">
        <title>Alkalibaculum tamaniensis sp.nov., a new alkaliphilic acetogen, isolated on methoxylated aromatics from a mud volcano.</title>
        <authorList>
            <person name="Khomyakova M.A."/>
            <person name="Merkel A.Y."/>
            <person name="Bonch-Osmolovskaya E.A."/>
            <person name="Slobodkin A.I."/>
        </authorList>
    </citation>
    <scope>NUCLEOTIDE SEQUENCE [LARGE SCALE GENOMIC DNA]</scope>
    <source>
        <strain evidence="1 2">M08DMB</strain>
    </source>
</reference>
<comment type="caution">
    <text evidence="1">The sequence shown here is derived from an EMBL/GenBank/DDBJ whole genome shotgun (WGS) entry which is preliminary data.</text>
</comment>
<dbReference type="RefSeq" id="WP_152804240.1">
    <property type="nucleotide sequence ID" value="NZ_WHNX01000013.1"/>
</dbReference>
<keyword evidence="2" id="KW-1185">Reference proteome</keyword>
<dbReference type="Proteomes" id="UP000440004">
    <property type="component" value="Unassembled WGS sequence"/>
</dbReference>
<dbReference type="AlphaFoldDB" id="A0A6A7KA77"/>
<organism evidence="1 2">
    <name type="scientific">Alkalibaculum sporogenes</name>
    <dbReference type="NCBI Taxonomy" id="2655001"/>
    <lineage>
        <taxon>Bacteria</taxon>
        <taxon>Bacillati</taxon>
        <taxon>Bacillota</taxon>
        <taxon>Clostridia</taxon>
        <taxon>Eubacteriales</taxon>
        <taxon>Eubacteriaceae</taxon>
        <taxon>Alkalibaculum</taxon>
    </lineage>
</organism>
<evidence type="ECO:0000313" key="2">
    <source>
        <dbReference type="Proteomes" id="UP000440004"/>
    </source>
</evidence>
<protein>
    <submittedName>
        <fullName evidence="1">Uncharacterized protein</fullName>
    </submittedName>
</protein>
<gene>
    <name evidence="1" type="ORF">GC105_09815</name>
</gene>
<sequence>MSPRYLKNIDYYTKNIDSFENEIEKYIGQTVTVFTASGGESGSGFTGVLLTVKPSYIELISQIGSPPSTRFSSNNQRSKDIRYTNKNNVEDSICNIHTLVRGSAVIIPIDKIVSLAHNTM</sequence>
<name>A0A6A7KA77_9FIRM</name>
<evidence type="ECO:0000313" key="1">
    <source>
        <dbReference type="EMBL" id="MPW26087.1"/>
    </source>
</evidence>
<dbReference type="EMBL" id="WHNX01000013">
    <property type="protein sequence ID" value="MPW26087.1"/>
    <property type="molecule type" value="Genomic_DNA"/>
</dbReference>